<dbReference type="PANTHER" id="PTHR23111">
    <property type="entry name" value="ZINC FINGER PROTEIN"/>
    <property type="match status" value="1"/>
</dbReference>
<proteinExistence type="inferred from homology"/>
<dbReference type="RefSeq" id="XP_014421937.1">
    <property type="nucleotide sequence ID" value="XM_014566451.1"/>
</dbReference>
<dbReference type="AlphaFoldDB" id="A0A8B7KFF7"/>
<evidence type="ECO:0000256" key="3">
    <source>
        <dbReference type="ARBA" id="ARBA00022771"/>
    </source>
</evidence>
<dbReference type="GO" id="GO:0003729">
    <property type="term" value="F:mRNA binding"/>
    <property type="evidence" value="ECO:0007669"/>
    <property type="project" value="TreeGrafter"/>
</dbReference>
<sequence length="314" mass="34661">MNTCESWRDSEKKLRDILTNSAISEGIKEACAWSTLAVAVRFAERQKQEDRKKVKKLQEQLEEQKLFSNALVGMVSKLRCTQEREREQAQSQLQQSLATLHGVEEERDLFRGELLRVVSAQSQQQAGVQEEKGNGAQTVGMLAFAHNTASYWTRGETLRGSGQETAAAPVTTAVGGEVTQGKVLSLLGDDKGMAVLSCPQVLGASAQAGQLLPLNLSQYSYSFLPTFCLPGAAAETGAALPEKNSTARGLGKHLPTTKFLPERFKQYPGLSHSPSPTTIRRKSGDWDCDQCHLMNFSWRKMCFKCKKIPAHMRK</sequence>
<dbReference type="Pfam" id="PF15186">
    <property type="entry name" value="TEX13"/>
    <property type="match status" value="1"/>
</dbReference>
<protein>
    <submittedName>
        <fullName evidence="9">Testis-expressed protein 13A-like</fullName>
    </submittedName>
</protein>
<evidence type="ECO:0000313" key="8">
    <source>
        <dbReference type="Proteomes" id="UP000694856"/>
    </source>
</evidence>
<evidence type="ECO:0000313" key="9">
    <source>
        <dbReference type="RefSeq" id="XP_014421937.1"/>
    </source>
</evidence>
<dbReference type="InterPro" id="IPR001876">
    <property type="entry name" value="Znf_RanBP2"/>
</dbReference>
<dbReference type="GO" id="GO:0008270">
    <property type="term" value="F:zinc ion binding"/>
    <property type="evidence" value="ECO:0007669"/>
    <property type="project" value="UniProtKB-KW"/>
</dbReference>
<reference evidence="9" key="1">
    <citation type="submission" date="2025-08" db="UniProtKB">
        <authorList>
            <consortium name="RefSeq"/>
        </authorList>
    </citation>
    <scope>IDENTIFICATION</scope>
    <source>
        <tissue evidence="9">Ear skin</tissue>
    </source>
</reference>
<dbReference type="InterPro" id="IPR036443">
    <property type="entry name" value="Znf_RanBP2_sf"/>
</dbReference>
<evidence type="ECO:0000256" key="1">
    <source>
        <dbReference type="ARBA" id="ARBA00008287"/>
    </source>
</evidence>
<evidence type="ECO:0000256" key="6">
    <source>
        <dbReference type="SAM" id="Coils"/>
    </source>
</evidence>
<organism evidence="8 9">
    <name type="scientific">Camelus ferus</name>
    <name type="common">Wild bactrian camel</name>
    <name type="synonym">Camelus bactrianus ferus</name>
    <dbReference type="NCBI Taxonomy" id="419612"/>
    <lineage>
        <taxon>Eukaryota</taxon>
        <taxon>Metazoa</taxon>
        <taxon>Chordata</taxon>
        <taxon>Craniata</taxon>
        <taxon>Vertebrata</taxon>
        <taxon>Euteleostomi</taxon>
        <taxon>Mammalia</taxon>
        <taxon>Eutheria</taxon>
        <taxon>Laurasiatheria</taxon>
        <taxon>Artiodactyla</taxon>
        <taxon>Tylopoda</taxon>
        <taxon>Camelidae</taxon>
        <taxon>Camelus</taxon>
    </lineage>
</organism>
<name>A0A8B7KFF7_CAMFR</name>
<keyword evidence="6" id="KW-0175">Coiled coil</keyword>
<keyword evidence="8" id="KW-1185">Reference proteome</keyword>
<dbReference type="KEGG" id="cfr:106730773"/>
<comment type="similarity">
    <text evidence="1">Belongs to the TEX13 family.</text>
</comment>
<dbReference type="SMART" id="SM00547">
    <property type="entry name" value="ZnF_RBZ"/>
    <property type="match status" value="1"/>
</dbReference>
<dbReference type="SUPFAM" id="SSF90209">
    <property type="entry name" value="Ran binding protein zinc finger-like"/>
    <property type="match status" value="1"/>
</dbReference>
<accession>A0A8B7KFF7</accession>
<evidence type="ECO:0000256" key="4">
    <source>
        <dbReference type="ARBA" id="ARBA00022833"/>
    </source>
</evidence>
<dbReference type="InterPro" id="IPR028193">
    <property type="entry name" value="TEX13A-D_N"/>
</dbReference>
<evidence type="ECO:0000256" key="2">
    <source>
        <dbReference type="ARBA" id="ARBA00022723"/>
    </source>
</evidence>
<keyword evidence="3 5" id="KW-0863">Zinc-finger</keyword>
<dbReference type="PROSITE" id="PS50199">
    <property type="entry name" value="ZF_RANBP2_2"/>
    <property type="match status" value="1"/>
</dbReference>
<feature type="domain" description="RanBP2-type" evidence="7">
    <location>
        <begin position="282"/>
        <end position="305"/>
    </location>
</feature>
<feature type="coiled-coil region" evidence="6">
    <location>
        <begin position="40"/>
        <end position="106"/>
    </location>
</feature>
<dbReference type="Proteomes" id="UP000694856">
    <property type="component" value="Chromosome X"/>
</dbReference>
<dbReference type="PROSITE" id="PS01358">
    <property type="entry name" value="ZF_RANBP2_1"/>
    <property type="match status" value="1"/>
</dbReference>
<evidence type="ECO:0000259" key="7">
    <source>
        <dbReference type="PROSITE" id="PS50199"/>
    </source>
</evidence>
<keyword evidence="4" id="KW-0862">Zinc</keyword>
<dbReference type="Pfam" id="PF00641">
    <property type="entry name" value="Zn_ribbon_RanBP"/>
    <property type="match status" value="1"/>
</dbReference>
<dbReference type="GeneID" id="106730773"/>
<dbReference type="PANTHER" id="PTHR23111:SF103">
    <property type="entry name" value="TEX13 FAMILY MEMBER C3-RELATED"/>
    <property type="match status" value="1"/>
</dbReference>
<gene>
    <name evidence="9" type="primary">LOC106730773</name>
</gene>
<evidence type="ECO:0000256" key="5">
    <source>
        <dbReference type="PROSITE-ProRule" id="PRU00322"/>
    </source>
</evidence>
<keyword evidence="2" id="KW-0479">Metal-binding</keyword>
<dbReference type="Gene3D" id="4.10.1060.10">
    <property type="entry name" value="Zinc finger, RanBP2-type"/>
    <property type="match status" value="1"/>
</dbReference>